<evidence type="ECO:0000256" key="3">
    <source>
        <dbReference type="ARBA" id="ARBA00023001"/>
    </source>
</evidence>
<dbReference type="PANTHER" id="PTHR34876:SF4">
    <property type="entry name" value="1,4-BETA-D-GLUCAN CELLOBIOHYDROLASE C-RELATED"/>
    <property type="match status" value="1"/>
</dbReference>
<dbReference type="Pfam" id="PF01341">
    <property type="entry name" value="Glyco_hydro_6"/>
    <property type="match status" value="1"/>
</dbReference>
<evidence type="ECO:0000256" key="2">
    <source>
        <dbReference type="ARBA" id="ARBA00022801"/>
    </source>
</evidence>
<feature type="compositionally biased region" description="Basic and acidic residues" evidence="10">
    <location>
        <begin position="59"/>
        <end position="78"/>
    </location>
</feature>
<feature type="region of interest" description="Disordered" evidence="10">
    <location>
        <begin position="238"/>
        <end position="321"/>
    </location>
</feature>
<keyword evidence="2 9" id="KW-0378">Hydrolase</keyword>
<gene>
    <name evidence="11" type="ORF">SSOG_07048</name>
</gene>
<dbReference type="PROSITE" id="PS00655">
    <property type="entry name" value="GLYCOSYL_HYDROL_F6_1"/>
    <property type="match status" value="1"/>
</dbReference>
<reference evidence="11 12" key="1">
    <citation type="submission" date="2009-02" db="EMBL/GenBank/DDBJ databases">
        <title>Annotation of Streptomyces hygroscopicus strain ATCC 53653.</title>
        <authorList>
            <consortium name="The Broad Institute Genome Sequencing Platform"/>
            <consortium name="Broad Institute Microbial Sequencing Center"/>
            <person name="Fischbach M."/>
            <person name="Godfrey P."/>
            <person name="Ward D."/>
            <person name="Young S."/>
            <person name="Zeng Q."/>
            <person name="Koehrsen M."/>
            <person name="Alvarado L."/>
            <person name="Berlin A.M."/>
            <person name="Bochicchio J."/>
            <person name="Borenstein D."/>
            <person name="Chapman S.B."/>
            <person name="Chen Z."/>
            <person name="Engels R."/>
            <person name="Freedman E."/>
            <person name="Gellesch M."/>
            <person name="Goldberg J."/>
            <person name="Griggs A."/>
            <person name="Gujja S."/>
            <person name="Heilman E.R."/>
            <person name="Heiman D.I."/>
            <person name="Hepburn T.A."/>
            <person name="Howarth C."/>
            <person name="Jen D."/>
            <person name="Larson L."/>
            <person name="Lewis B."/>
            <person name="Mehta T."/>
            <person name="Park D."/>
            <person name="Pearson M."/>
            <person name="Richards J."/>
            <person name="Roberts A."/>
            <person name="Saif S."/>
            <person name="Shea T.D."/>
            <person name="Shenoy N."/>
            <person name="Sisk P."/>
            <person name="Stolte C."/>
            <person name="Sykes S.N."/>
            <person name="Thomson T."/>
            <person name="Walk T."/>
            <person name="White J."/>
            <person name="Yandava C."/>
            <person name="Straight P."/>
            <person name="Clardy J."/>
            <person name="Hung D."/>
            <person name="Kolter R."/>
            <person name="Mekalanos J."/>
            <person name="Walker S."/>
            <person name="Walsh C.T."/>
            <person name="Wieland-Brown L.C."/>
            <person name="Haas B."/>
            <person name="Nusbaum C."/>
            <person name="Birren B."/>
        </authorList>
    </citation>
    <scope>NUCLEOTIDE SEQUENCE [LARGE SCALE GENOMIC DNA]</scope>
    <source>
        <strain evidence="11 12">ATCC 53653</strain>
    </source>
</reference>
<dbReference type="HOGENOM" id="CLU_015488_2_1_11"/>
<feature type="signal peptide" evidence="9">
    <location>
        <begin position="1"/>
        <end position="27"/>
    </location>
</feature>
<organism evidence="11 12">
    <name type="scientific">Streptomyces himastatinicus ATCC 53653</name>
    <dbReference type="NCBI Taxonomy" id="457427"/>
    <lineage>
        <taxon>Bacteria</taxon>
        <taxon>Bacillati</taxon>
        <taxon>Actinomycetota</taxon>
        <taxon>Actinomycetes</taxon>
        <taxon>Kitasatosporales</taxon>
        <taxon>Streptomycetaceae</taxon>
        <taxon>Streptomyces</taxon>
        <taxon>Streptomyces violaceusniger group</taxon>
    </lineage>
</organism>
<keyword evidence="6 9" id="KW-0326">Glycosidase</keyword>
<dbReference type="EC" id="3.2.1.-" evidence="9"/>
<keyword evidence="12" id="KW-1185">Reference proteome</keyword>
<evidence type="ECO:0000313" key="12">
    <source>
        <dbReference type="Proteomes" id="UP000003963"/>
    </source>
</evidence>
<dbReference type="Proteomes" id="UP000003963">
    <property type="component" value="Unassembled WGS sequence"/>
</dbReference>
<keyword evidence="3 9" id="KW-0136">Cellulose degradation</keyword>
<dbReference type="STRING" id="457427.SSOG_07048"/>
<evidence type="ECO:0000256" key="1">
    <source>
        <dbReference type="ARBA" id="ARBA00022729"/>
    </source>
</evidence>
<feature type="compositionally biased region" description="Basic residues" evidence="10">
    <location>
        <begin position="256"/>
        <end position="269"/>
    </location>
</feature>
<evidence type="ECO:0000256" key="7">
    <source>
        <dbReference type="ARBA" id="ARBA00023326"/>
    </source>
</evidence>
<dbReference type="PANTHER" id="PTHR34876">
    <property type="match status" value="1"/>
</dbReference>
<evidence type="ECO:0000256" key="9">
    <source>
        <dbReference type="RuleBase" id="RU361186"/>
    </source>
</evidence>
<comment type="similarity">
    <text evidence="9">Belongs to the glycosyl hydrolase family 6.</text>
</comment>
<feature type="chain" id="PRO_5005127463" description="Glucanase" evidence="9">
    <location>
        <begin position="28"/>
        <end position="321"/>
    </location>
</feature>
<accession>D9WF24</accession>
<dbReference type="InterPro" id="IPR036434">
    <property type="entry name" value="Beta_cellobiohydrolase_sf"/>
</dbReference>
<evidence type="ECO:0000256" key="4">
    <source>
        <dbReference type="ARBA" id="ARBA00023157"/>
    </source>
</evidence>
<dbReference type="AlphaFoldDB" id="D9WF24"/>
<keyword evidence="5 9" id="KW-0119">Carbohydrate metabolism</keyword>
<dbReference type="PRINTS" id="PR00733">
    <property type="entry name" value="GLHYDRLASE6"/>
</dbReference>
<evidence type="ECO:0000256" key="8">
    <source>
        <dbReference type="PROSITE-ProRule" id="PRU10056"/>
    </source>
</evidence>
<evidence type="ECO:0000256" key="6">
    <source>
        <dbReference type="ARBA" id="ARBA00023295"/>
    </source>
</evidence>
<feature type="compositionally biased region" description="Low complexity" evidence="10">
    <location>
        <begin position="270"/>
        <end position="280"/>
    </location>
</feature>
<protein>
    <recommendedName>
        <fullName evidence="9">Glucanase</fullName>
        <ecNumber evidence="9">3.2.1.-</ecNumber>
    </recommendedName>
</protein>
<feature type="region of interest" description="Disordered" evidence="10">
    <location>
        <begin position="46"/>
        <end position="78"/>
    </location>
</feature>
<evidence type="ECO:0000256" key="5">
    <source>
        <dbReference type="ARBA" id="ARBA00023277"/>
    </source>
</evidence>
<proteinExistence type="inferred from homology"/>
<keyword evidence="7 9" id="KW-0624">Polysaccharide degradation</keyword>
<evidence type="ECO:0000256" key="10">
    <source>
        <dbReference type="SAM" id="MobiDB-lite"/>
    </source>
</evidence>
<sequence>MMRRMREKDPRKSVTRRLVTVAACVMAMVPLSGCLLSDAPPRRSGLWVNPDGPAARQVRAHDDAGKNEGKNGGKSRDAELIRRIAQQPVAEWLGPQPPRERVRSITESAARAGTIPVLVAYNIPHRDCGGHSAGGAANGAAYRRWIEQVALGIGDRKAMVVLEPDAVAQVVDRCVPRRVVRPRLALLRDAVAAFAALPHVRVYLDAGHAGWIKNPARLMVPLLKSGIESGGRLLPERRQLPAHRPHQAVRPPAVPRGRRGALRHRHQPQRQRPAAAPGRGPARGPGGGSLVQPAGAGAGRAAEHPHRGPAGGRVSVDQAAR</sequence>
<dbReference type="Gene3D" id="3.20.20.40">
    <property type="entry name" value="1, 4-beta cellobiohydrolase"/>
    <property type="match status" value="1"/>
</dbReference>
<feature type="active site" evidence="8">
    <location>
        <position position="127"/>
    </location>
</feature>
<dbReference type="GO" id="GO:0030245">
    <property type="term" value="P:cellulose catabolic process"/>
    <property type="evidence" value="ECO:0007669"/>
    <property type="project" value="UniProtKB-KW"/>
</dbReference>
<dbReference type="InterPro" id="IPR001524">
    <property type="entry name" value="Glyco_hydro_6_CS"/>
</dbReference>
<name>D9WF24_9ACTN</name>
<dbReference type="InterPro" id="IPR016288">
    <property type="entry name" value="Beta_cellobiohydrolase"/>
</dbReference>
<keyword evidence="4" id="KW-1015">Disulfide bond</keyword>
<dbReference type="GO" id="GO:0004553">
    <property type="term" value="F:hydrolase activity, hydrolyzing O-glycosyl compounds"/>
    <property type="evidence" value="ECO:0007669"/>
    <property type="project" value="InterPro"/>
</dbReference>
<dbReference type="SUPFAM" id="SSF51989">
    <property type="entry name" value="Glycosyl hydrolases family 6, cellulases"/>
    <property type="match status" value="1"/>
</dbReference>
<evidence type="ECO:0000313" key="11">
    <source>
        <dbReference type="EMBL" id="EFL27334.1"/>
    </source>
</evidence>
<dbReference type="EMBL" id="GG657754">
    <property type="protein sequence ID" value="EFL27334.1"/>
    <property type="molecule type" value="Genomic_DNA"/>
</dbReference>
<keyword evidence="1 9" id="KW-0732">Signal</keyword>